<dbReference type="CDD" id="cd00402">
    <property type="entry name" value="Riboflavin_synthase_like"/>
    <property type="match status" value="1"/>
</dbReference>
<dbReference type="InterPro" id="IPR017938">
    <property type="entry name" value="Riboflavin_synthase-like_b-brl"/>
</dbReference>
<evidence type="ECO:0000313" key="11">
    <source>
        <dbReference type="Proteomes" id="UP000094336"/>
    </source>
</evidence>
<dbReference type="PROSITE" id="PS51177">
    <property type="entry name" value="LUMAZINE_BIND"/>
    <property type="match status" value="2"/>
</dbReference>
<dbReference type="InterPro" id="IPR001783">
    <property type="entry name" value="Lumazine-bd"/>
</dbReference>
<evidence type="ECO:0000256" key="5">
    <source>
        <dbReference type="ARBA" id="ARBA00022619"/>
    </source>
</evidence>
<dbReference type="STRING" id="984486.A0A1E3QS40"/>
<dbReference type="AlphaFoldDB" id="A0A1E3QS40"/>
<accession>A0A1E3QS40</accession>
<dbReference type="NCBIfam" id="TIGR00187">
    <property type="entry name" value="ribE"/>
    <property type="match status" value="1"/>
</dbReference>
<dbReference type="Pfam" id="PF00677">
    <property type="entry name" value="Lum_binding"/>
    <property type="match status" value="1"/>
</dbReference>
<evidence type="ECO:0000256" key="7">
    <source>
        <dbReference type="ARBA" id="ARBA00022737"/>
    </source>
</evidence>
<dbReference type="Proteomes" id="UP000094336">
    <property type="component" value="Unassembled WGS sequence"/>
</dbReference>
<dbReference type="GeneID" id="30146666"/>
<keyword evidence="5" id="KW-0686">Riboflavin biosynthesis</keyword>
<dbReference type="InterPro" id="IPR023366">
    <property type="entry name" value="ATP_synth_asu-like_sf"/>
</dbReference>
<dbReference type="InterPro" id="IPR026017">
    <property type="entry name" value="Lumazine-bd_dom"/>
</dbReference>
<dbReference type="Gene3D" id="2.40.30.20">
    <property type="match status" value="2"/>
</dbReference>
<dbReference type="PIRSF" id="PIRSF000498">
    <property type="entry name" value="Riboflavin_syn_A"/>
    <property type="match status" value="1"/>
</dbReference>
<evidence type="ECO:0000256" key="3">
    <source>
        <dbReference type="ARBA" id="ARBA00012827"/>
    </source>
</evidence>
<feature type="domain" description="Lumazine-binding" evidence="9">
    <location>
        <begin position="36"/>
        <end position="135"/>
    </location>
</feature>
<dbReference type="PANTHER" id="PTHR21098:SF0">
    <property type="entry name" value="RIBOFLAVIN SYNTHASE"/>
    <property type="match status" value="1"/>
</dbReference>
<dbReference type="GO" id="GO:0004746">
    <property type="term" value="F:riboflavin synthase activity"/>
    <property type="evidence" value="ECO:0007669"/>
    <property type="project" value="UniProtKB-EC"/>
</dbReference>
<sequence length="167" mass="18667">MAPETLRRSNLGELKTGSKVNLERAISGEVRFGGHFVQGHVDTIATIESITPDANSLRFSFKMRDVENINYVVEKGFISLDGTSLTVTEVDFDKATFGIMMVAYTQDKVVMATKKVGETINVEVDLTGKLIARQIEALMAQEYAKEDSKLGQMIERIVERKLKDMMK</sequence>
<feature type="repeat" description="Lumazine-binding" evidence="8">
    <location>
        <begin position="1"/>
        <end position="35"/>
    </location>
</feature>
<feature type="repeat" description="Lumazine-binding" evidence="8">
    <location>
        <begin position="36"/>
        <end position="135"/>
    </location>
</feature>
<dbReference type="RefSeq" id="XP_018985085.1">
    <property type="nucleotide sequence ID" value="XM_019128813.1"/>
</dbReference>
<dbReference type="GO" id="GO:0009231">
    <property type="term" value="P:riboflavin biosynthetic process"/>
    <property type="evidence" value="ECO:0007669"/>
    <property type="project" value="UniProtKB-KW"/>
</dbReference>
<dbReference type="SUPFAM" id="SSF63380">
    <property type="entry name" value="Riboflavin synthase domain-like"/>
    <property type="match status" value="1"/>
</dbReference>
<dbReference type="PANTHER" id="PTHR21098">
    <property type="entry name" value="RIBOFLAVIN SYNTHASE ALPHA CHAIN"/>
    <property type="match status" value="1"/>
</dbReference>
<reference evidence="11" key="1">
    <citation type="submission" date="2016-05" db="EMBL/GenBank/DDBJ databases">
        <title>Comparative genomics of biotechnologically important yeasts.</title>
        <authorList>
            <consortium name="DOE Joint Genome Institute"/>
            <person name="Riley R."/>
            <person name="Haridas S."/>
            <person name="Wolfe K.H."/>
            <person name="Lopes M.R."/>
            <person name="Hittinger C.T."/>
            <person name="Goker M."/>
            <person name="Salamov A."/>
            <person name="Wisecaver J."/>
            <person name="Long T.M."/>
            <person name="Aerts A.L."/>
            <person name="Barry K."/>
            <person name="Choi C."/>
            <person name="Clum A."/>
            <person name="Coughlan A.Y."/>
            <person name="Deshpande S."/>
            <person name="Douglass A.P."/>
            <person name="Hanson S.J."/>
            <person name="Klenk H.-P."/>
            <person name="Labutti K."/>
            <person name="Lapidus A."/>
            <person name="Lindquist E."/>
            <person name="Lipzen A."/>
            <person name="Meier-Kolthoff J.P."/>
            <person name="Ohm R.A."/>
            <person name="Otillar R.P."/>
            <person name="Pangilinan J."/>
            <person name="Peng Y."/>
            <person name="Rokas A."/>
            <person name="Rosa C.A."/>
            <person name="Scheuner C."/>
            <person name="Sibirny A.A."/>
            <person name="Slot J.C."/>
            <person name="Stielow J.B."/>
            <person name="Sun H."/>
            <person name="Kurtzman C.P."/>
            <person name="Blackwell M."/>
            <person name="Grigoriev I.V."/>
            <person name="Jeffries T.W."/>
        </authorList>
    </citation>
    <scope>NUCLEOTIDE SEQUENCE [LARGE SCALE GENOMIC DNA]</scope>
    <source>
        <strain evidence="11">NRRL Y-12698</strain>
    </source>
</reference>
<dbReference type="FunFam" id="2.40.30.20:FF:000004">
    <property type="entry name" value="Riboflavin synthase, alpha subunit"/>
    <property type="match status" value="1"/>
</dbReference>
<name>A0A1E3QS40_9ASCO</name>
<organism evidence="10 11">
    <name type="scientific">Babjeviella inositovora NRRL Y-12698</name>
    <dbReference type="NCBI Taxonomy" id="984486"/>
    <lineage>
        <taxon>Eukaryota</taxon>
        <taxon>Fungi</taxon>
        <taxon>Dikarya</taxon>
        <taxon>Ascomycota</taxon>
        <taxon>Saccharomycotina</taxon>
        <taxon>Pichiomycetes</taxon>
        <taxon>Serinales incertae sedis</taxon>
        <taxon>Babjeviella</taxon>
    </lineage>
</organism>
<comment type="function">
    <text evidence="1">Catalyzes the dismutation of two molecules of 6,7-dimethyl-8-ribityllumazine, resulting in the formation of riboflavin and 5-amino-6-(D-ribitylamino)uracil.</text>
</comment>
<protein>
    <recommendedName>
        <fullName evidence="4">Riboflavin synthase</fullName>
        <ecNumber evidence="3">2.5.1.9</ecNumber>
    </recommendedName>
</protein>
<feature type="domain" description="Lumazine-binding" evidence="9">
    <location>
        <begin position="1"/>
        <end position="35"/>
    </location>
</feature>
<evidence type="ECO:0000256" key="2">
    <source>
        <dbReference type="ARBA" id="ARBA00004887"/>
    </source>
</evidence>
<dbReference type="EMBL" id="KV454431">
    <property type="protein sequence ID" value="ODQ79757.1"/>
    <property type="molecule type" value="Genomic_DNA"/>
</dbReference>
<dbReference type="EC" id="2.5.1.9" evidence="3"/>
<evidence type="ECO:0000256" key="1">
    <source>
        <dbReference type="ARBA" id="ARBA00002803"/>
    </source>
</evidence>
<evidence type="ECO:0000259" key="9">
    <source>
        <dbReference type="PROSITE" id="PS51177"/>
    </source>
</evidence>
<dbReference type="OrthoDB" id="10258924at2759"/>
<evidence type="ECO:0000256" key="4">
    <source>
        <dbReference type="ARBA" id="ARBA00013950"/>
    </source>
</evidence>
<evidence type="ECO:0000256" key="6">
    <source>
        <dbReference type="ARBA" id="ARBA00022679"/>
    </source>
</evidence>
<proteinExistence type="predicted"/>
<evidence type="ECO:0000313" key="10">
    <source>
        <dbReference type="EMBL" id="ODQ79757.1"/>
    </source>
</evidence>
<evidence type="ECO:0000256" key="8">
    <source>
        <dbReference type="PROSITE-ProRule" id="PRU00524"/>
    </source>
</evidence>
<keyword evidence="11" id="KW-1185">Reference proteome</keyword>
<keyword evidence="7" id="KW-0677">Repeat</keyword>
<comment type="pathway">
    <text evidence="2">Cofactor biosynthesis; riboflavin biosynthesis; riboflavin from 2-hydroxy-3-oxobutyl phosphate and 5-amino-6-(D-ribitylamino)uracil: step 2/2.</text>
</comment>
<keyword evidence="6" id="KW-0808">Transferase</keyword>
<gene>
    <name evidence="10" type="ORF">BABINDRAFT_161457</name>
</gene>